<accession>A0A496PLG3</accession>
<dbReference type="Gene3D" id="3.30.1600.10">
    <property type="entry name" value="SIR2/SIRT2 'Small Domain"/>
    <property type="match status" value="1"/>
</dbReference>
<evidence type="ECO:0000256" key="3">
    <source>
        <dbReference type="ARBA" id="ARBA00023027"/>
    </source>
</evidence>
<dbReference type="GO" id="GO:0070403">
    <property type="term" value="F:NAD+ binding"/>
    <property type="evidence" value="ECO:0007669"/>
    <property type="project" value="InterPro"/>
</dbReference>
<evidence type="ECO:0000256" key="1">
    <source>
        <dbReference type="ARBA" id="ARBA00012928"/>
    </source>
</evidence>
<dbReference type="InterPro" id="IPR050134">
    <property type="entry name" value="NAD-dep_sirtuin_deacylases"/>
</dbReference>
<sequence length="321" mass="34399">MPSRHDPQPQFADPTLTAAHRAALRSLDRVVEHTAEPTDPALALQAVTEQLAAGGVLILTGAGVSTDSGIPDYRGPNGSLRRSRPMTFQEFQADPAARQRYWARGFVGTHRMAQARPNLGHAVIADWQRRGLASGIITQNVDGLHTAAGARDVITLHGDMRSVSCLDCDTQEPREHFDERLEAANPGYRESVELGDEQINADGDVSLDAATVARFHTVRCEVCGSDRLKPSVVYFGENVPAAVHAAADALKDASRSLLVVGSSLAVMSGYRFVLDAAGKGKRSAVINGGPGRADAKVDVLWRTQVTPALEEVDAALRRRGL</sequence>
<dbReference type="GO" id="GO:0046872">
    <property type="term" value="F:metal ion binding"/>
    <property type="evidence" value="ECO:0007669"/>
    <property type="project" value="UniProtKB-KW"/>
</dbReference>
<proteinExistence type="predicted"/>
<dbReference type="InterPro" id="IPR026590">
    <property type="entry name" value="Ssirtuin_cat_dom"/>
</dbReference>
<feature type="binding site" evidence="4">
    <location>
        <position position="223"/>
    </location>
    <ligand>
        <name>Zn(2+)</name>
        <dbReference type="ChEBI" id="CHEBI:29105"/>
    </ligand>
</feature>
<reference evidence="6 7" key="1">
    <citation type="submission" date="2018-07" db="EMBL/GenBank/DDBJ databases">
        <title>Arthrobacter sp. nov., isolated from raw cow's milk with high bacterial count.</title>
        <authorList>
            <person name="Hahne J."/>
            <person name="Isele D."/>
            <person name="Lipski A."/>
        </authorList>
    </citation>
    <scope>NUCLEOTIDE SEQUENCE [LARGE SCALE GENOMIC DNA]</scope>
    <source>
        <strain evidence="6 7">JZ R-183</strain>
    </source>
</reference>
<dbReference type="GO" id="GO:0017136">
    <property type="term" value="F:histone deacetylase activity, NAD-dependent"/>
    <property type="evidence" value="ECO:0007669"/>
    <property type="project" value="TreeGrafter"/>
</dbReference>
<dbReference type="Pfam" id="PF02146">
    <property type="entry name" value="SIR2"/>
    <property type="match status" value="1"/>
</dbReference>
<feature type="binding site" evidence="4">
    <location>
        <position position="165"/>
    </location>
    <ligand>
        <name>Zn(2+)</name>
        <dbReference type="ChEBI" id="CHEBI:29105"/>
    </ligand>
</feature>
<evidence type="ECO:0000259" key="5">
    <source>
        <dbReference type="PROSITE" id="PS50305"/>
    </source>
</evidence>
<dbReference type="InterPro" id="IPR003000">
    <property type="entry name" value="Sirtuin"/>
</dbReference>
<feature type="binding site" evidence="4">
    <location>
        <position position="168"/>
    </location>
    <ligand>
        <name>Zn(2+)</name>
        <dbReference type="ChEBI" id="CHEBI:29105"/>
    </ligand>
</feature>
<dbReference type="EMBL" id="QQXL01000001">
    <property type="protein sequence ID" value="RKW71306.1"/>
    <property type="molecule type" value="Genomic_DNA"/>
</dbReference>
<organism evidence="6 7">
    <name type="scientific">Galactobacter caseinivorans</name>
    <dbReference type="NCBI Taxonomy" id="2676123"/>
    <lineage>
        <taxon>Bacteria</taxon>
        <taxon>Bacillati</taxon>
        <taxon>Actinomycetota</taxon>
        <taxon>Actinomycetes</taxon>
        <taxon>Micrococcales</taxon>
        <taxon>Micrococcaceae</taxon>
        <taxon>Galactobacter</taxon>
    </lineage>
</organism>
<dbReference type="InterPro" id="IPR026591">
    <property type="entry name" value="Sirtuin_cat_small_dom_sf"/>
</dbReference>
<evidence type="ECO:0000256" key="2">
    <source>
        <dbReference type="ARBA" id="ARBA00022679"/>
    </source>
</evidence>
<keyword evidence="2" id="KW-0808">Transferase</keyword>
<feature type="active site" description="Proton acceptor" evidence="4">
    <location>
        <position position="157"/>
    </location>
</feature>
<keyword evidence="3" id="KW-0520">NAD</keyword>
<dbReference type="InterPro" id="IPR029035">
    <property type="entry name" value="DHS-like_NAD/FAD-binding_dom"/>
</dbReference>
<dbReference type="Gene3D" id="3.40.50.1220">
    <property type="entry name" value="TPP-binding domain"/>
    <property type="match status" value="1"/>
</dbReference>
<keyword evidence="4" id="KW-0862">Zinc</keyword>
<comment type="caution">
    <text evidence="6">The sequence shown here is derived from an EMBL/GenBank/DDBJ whole genome shotgun (WGS) entry which is preliminary data.</text>
</comment>
<dbReference type="Proteomes" id="UP000273119">
    <property type="component" value="Unassembled WGS sequence"/>
</dbReference>
<dbReference type="EC" id="2.3.1.286" evidence="1"/>
<evidence type="ECO:0000256" key="4">
    <source>
        <dbReference type="PROSITE-ProRule" id="PRU00236"/>
    </source>
</evidence>
<evidence type="ECO:0000313" key="6">
    <source>
        <dbReference type="EMBL" id="RKW71306.1"/>
    </source>
</evidence>
<evidence type="ECO:0000313" key="7">
    <source>
        <dbReference type="Proteomes" id="UP000273119"/>
    </source>
</evidence>
<dbReference type="PROSITE" id="PS50305">
    <property type="entry name" value="SIRTUIN"/>
    <property type="match status" value="1"/>
</dbReference>
<dbReference type="PANTHER" id="PTHR11085">
    <property type="entry name" value="NAD-DEPENDENT PROTEIN DEACYLASE SIRTUIN-5, MITOCHONDRIAL-RELATED"/>
    <property type="match status" value="1"/>
</dbReference>
<gene>
    <name evidence="6" type="ORF">DWQ67_00090</name>
</gene>
<feature type="domain" description="Deacetylase sirtuin-type" evidence="5">
    <location>
        <begin position="33"/>
        <end position="321"/>
    </location>
</feature>
<keyword evidence="4" id="KW-0479">Metal-binding</keyword>
<dbReference type="RefSeq" id="WP_121483570.1">
    <property type="nucleotide sequence ID" value="NZ_QQXL01000001.1"/>
</dbReference>
<dbReference type="SUPFAM" id="SSF52467">
    <property type="entry name" value="DHS-like NAD/FAD-binding domain"/>
    <property type="match status" value="1"/>
</dbReference>
<feature type="binding site" evidence="4">
    <location>
        <position position="220"/>
    </location>
    <ligand>
        <name>Zn(2+)</name>
        <dbReference type="ChEBI" id="CHEBI:29105"/>
    </ligand>
</feature>
<keyword evidence="7" id="KW-1185">Reference proteome</keyword>
<name>A0A496PLG3_9MICC</name>
<dbReference type="AlphaFoldDB" id="A0A496PLG3"/>
<protein>
    <recommendedName>
        <fullName evidence="1">protein acetyllysine N-acetyltransferase</fullName>
        <ecNumber evidence="1">2.3.1.286</ecNumber>
    </recommendedName>
</protein>
<dbReference type="PANTHER" id="PTHR11085:SF10">
    <property type="entry name" value="NAD-DEPENDENT PROTEIN DEACYLASE SIRTUIN-5, MITOCHONDRIAL-RELATED"/>
    <property type="match status" value="1"/>
</dbReference>